<feature type="region of interest" description="Disordered" evidence="8">
    <location>
        <begin position="1"/>
        <end position="35"/>
    </location>
</feature>
<dbReference type="PANTHER" id="PTHR40626:SF11">
    <property type="entry name" value="ZINC FINGER PROTEIN YPR022C"/>
    <property type="match status" value="1"/>
</dbReference>
<keyword evidence="3" id="KW-0677">Repeat</keyword>
<dbReference type="AlphaFoldDB" id="A0A8H6M060"/>
<dbReference type="Gene3D" id="3.30.160.60">
    <property type="entry name" value="Classic Zinc Finger"/>
    <property type="match status" value="1"/>
</dbReference>
<dbReference type="GO" id="GO:0000978">
    <property type="term" value="F:RNA polymerase II cis-regulatory region sequence-specific DNA binding"/>
    <property type="evidence" value="ECO:0007669"/>
    <property type="project" value="InterPro"/>
</dbReference>
<evidence type="ECO:0000256" key="1">
    <source>
        <dbReference type="ARBA" id="ARBA00004123"/>
    </source>
</evidence>
<dbReference type="GO" id="GO:0005634">
    <property type="term" value="C:nucleus"/>
    <property type="evidence" value="ECO:0007669"/>
    <property type="project" value="UniProtKB-SubCell"/>
</dbReference>
<proteinExistence type="predicted"/>
<evidence type="ECO:0000256" key="8">
    <source>
        <dbReference type="SAM" id="MobiDB-lite"/>
    </source>
</evidence>
<comment type="caution">
    <text evidence="10">The sequence shown here is derived from an EMBL/GenBank/DDBJ whole genome shotgun (WGS) entry which is preliminary data.</text>
</comment>
<dbReference type="SMART" id="SM00355">
    <property type="entry name" value="ZnF_C2H2"/>
    <property type="match status" value="2"/>
</dbReference>
<dbReference type="InterPro" id="IPR013087">
    <property type="entry name" value="Znf_C2H2_type"/>
</dbReference>
<feature type="compositionally biased region" description="Low complexity" evidence="8">
    <location>
        <begin position="195"/>
        <end position="207"/>
    </location>
</feature>
<feature type="domain" description="C2H2-type" evidence="9">
    <location>
        <begin position="38"/>
        <end position="66"/>
    </location>
</feature>
<dbReference type="GO" id="GO:0000785">
    <property type="term" value="C:chromatin"/>
    <property type="evidence" value="ECO:0007669"/>
    <property type="project" value="TreeGrafter"/>
</dbReference>
<feature type="region of interest" description="Disordered" evidence="8">
    <location>
        <begin position="286"/>
        <end position="328"/>
    </location>
</feature>
<feature type="compositionally biased region" description="Polar residues" evidence="8">
    <location>
        <begin position="1"/>
        <end position="11"/>
    </location>
</feature>
<dbReference type="Proteomes" id="UP000521943">
    <property type="component" value="Unassembled WGS sequence"/>
</dbReference>
<dbReference type="GO" id="GO:0008270">
    <property type="term" value="F:zinc ion binding"/>
    <property type="evidence" value="ECO:0007669"/>
    <property type="project" value="UniProtKB-KW"/>
</dbReference>
<feature type="domain" description="C2H2-type" evidence="9">
    <location>
        <begin position="70"/>
        <end position="95"/>
    </location>
</feature>
<accession>A0A8H6M060</accession>
<comment type="subcellular location">
    <subcellularLocation>
        <location evidence="1">Nucleus</location>
    </subcellularLocation>
</comment>
<feature type="compositionally biased region" description="Basic and acidic residues" evidence="8">
    <location>
        <begin position="12"/>
        <end position="22"/>
    </location>
</feature>
<dbReference type="EMBL" id="JACGCI010000071">
    <property type="protein sequence ID" value="KAF6748429.1"/>
    <property type="molecule type" value="Genomic_DNA"/>
</dbReference>
<dbReference type="PROSITE" id="PS50157">
    <property type="entry name" value="ZINC_FINGER_C2H2_2"/>
    <property type="match status" value="2"/>
</dbReference>
<keyword evidence="4 7" id="KW-0863">Zinc-finger</keyword>
<keyword evidence="6" id="KW-0539">Nucleus</keyword>
<keyword evidence="11" id="KW-1185">Reference proteome</keyword>
<dbReference type="SUPFAM" id="SSF57667">
    <property type="entry name" value="beta-beta-alpha zinc fingers"/>
    <property type="match status" value="1"/>
</dbReference>
<evidence type="ECO:0000256" key="7">
    <source>
        <dbReference type="PROSITE-ProRule" id="PRU00042"/>
    </source>
</evidence>
<evidence type="ECO:0000313" key="10">
    <source>
        <dbReference type="EMBL" id="KAF6748429.1"/>
    </source>
</evidence>
<name>A0A8H6M060_9AGAR</name>
<dbReference type="InterPro" id="IPR036236">
    <property type="entry name" value="Znf_C2H2_sf"/>
</dbReference>
<evidence type="ECO:0000313" key="11">
    <source>
        <dbReference type="Proteomes" id="UP000521943"/>
    </source>
</evidence>
<dbReference type="PANTHER" id="PTHR40626">
    <property type="entry name" value="MIP31509P"/>
    <property type="match status" value="1"/>
</dbReference>
<feature type="region of interest" description="Disordered" evidence="8">
    <location>
        <begin position="82"/>
        <end position="133"/>
    </location>
</feature>
<keyword evidence="2" id="KW-0479">Metal-binding</keyword>
<evidence type="ECO:0000256" key="3">
    <source>
        <dbReference type="ARBA" id="ARBA00022737"/>
    </source>
</evidence>
<dbReference type="Pfam" id="PF00096">
    <property type="entry name" value="zf-C2H2"/>
    <property type="match status" value="2"/>
</dbReference>
<gene>
    <name evidence="10" type="ORF">DFP72DRAFT_1074321</name>
</gene>
<evidence type="ECO:0000256" key="5">
    <source>
        <dbReference type="ARBA" id="ARBA00022833"/>
    </source>
</evidence>
<evidence type="ECO:0000256" key="2">
    <source>
        <dbReference type="ARBA" id="ARBA00022723"/>
    </source>
</evidence>
<organism evidence="10 11">
    <name type="scientific">Ephemerocybe angulata</name>
    <dbReference type="NCBI Taxonomy" id="980116"/>
    <lineage>
        <taxon>Eukaryota</taxon>
        <taxon>Fungi</taxon>
        <taxon>Dikarya</taxon>
        <taxon>Basidiomycota</taxon>
        <taxon>Agaricomycotina</taxon>
        <taxon>Agaricomycetes</taxon>
        <taxon>Agaricomycetidae</taxon>
        <taxon>Agaricales</taxon>
        <taxon>Agaricineae</taxon>
        <taxon>Psathyrellaceae</taxon>
        <taxon>Ephemerocybe</taxon>
    </lineage>
</organism>
<reference evidence="10 11" key="1">
    <citation type="submission" date="2020-07" db="EMBL/GenBank/DDBJ databases">
        <title>Comparative genomics of pyrophilous fungi reveals a link between fire events and developmental genes.</title>
        <authorList>
            <consortium name="DOE Joint Genome Institute"/>
            <person name="Steindorff A.S."/>
            <person name="Carver A."/>
            <person name="Calhoun S."/>
            <person name="Stillman K."/>
            <person name="Liu H."/>
            <person name="Lipzen A."/>
            <person name="Pangilinan J."/>
            <person name="Labutti K."/>
            <person name="Bruns T.D."/>
            <person name="Grigoriev I.V."/>
        </authorList>
    </citation>
    <scope>NUCLEOTIDE SEQUENCE [LARGE SCALE GENOMIC DNA]</scope>
    <source>
        <strain evidence="10 11">CBS 144469</strain>
    </source>
</reference>
<evidence type="ECO:0000259" key="9">
    <source>
        <dbReference type="PROSITE" id="PS50157"/>
    </source>
</evidence>
<sequence length="359" mass="40140">MARTDSPNISRLDSEEKKESPSNRKSWGAKKTGNATVWPCTIDGCDKQFAREADLKRHQRTTKLHSMPSYACPQCHATFTRTDAQRRHQKSRHNGVVIEGDAPASTPVSPSSTASTDPGLSRKGPKKYYRDETTGFTPTYSLYPATTGRHPAWTPVNWSSNSNTSYNPHYAPSPYYRSSYTRGPTLPPLECGNLSDSSESFSDSPRSTPISPTVPPEAASYTRVPVEPSIARTEAIQSTPEEVEVALQAVMKYVEVDSASRRHGESSGSRIREDYRGVYREQYHREHYREEYDAESPSTDGDEREQSMPLEDLLHNYDSPVHRPGSLQDILTEDCEPIFPSEMASRITEPSPLARCTDS</sequence>
<dbReference type="InterPro" id="IPR051059">
    <property type="entry name" value="VerF-like"/>
</dbReference>
<dbReference type="GO" id="GO:0000981">
    <property type="term" value="F:DNA-binding transcription factor activity, RNA polymerase II-specific"/>
    <property type="evidence" value="ECO:0007669"/>
    <property type="project" value="InterPro"/>
</dbReference>
<keyword evidence="5" id="KW-0862">Zinc</keyword>
<evidence type="ECO:0000256" key="6">
    <source>
        <dbReference type="ARBA" id="ARBA00023242"/>
    </source>
</evidence>
<evidence type="ECO:0000256" key="4">
    <source>
        <dbReference type="ARBA" id="ARBA00022771"/>
    </source>
</evidence>
<feature type="compositionally biased region" description="Low complexity" evidence="8">
    <location>
        <begin position="102"/>
        <end position="116"/>
    </location>
</feature>
<dbReference type="PROSITE" id="PS00028">
    <property type="entry name" value="ZINC_FINGER_C2H2_1"/>
    <property type="match status" value="1"/>
</dbReference>
<feature type="region of interest" description="Disordered" evidence="8">
    <location>
        <begin position="187"/>
        <end position="222"/>
    </location>
</feature>
<protein>
    <recommendedName>
        <fullName evidence="9">C2H2-type domain-containing protein</fullName>
    </recommendedName>
</protein>
<dbReference type="OrthoDB" id="8922241at2759"/>